<proteinExistence type="predicted"/>
<keyword evidence="4" id="KW-1185">Reference proteome</keyword>
<keyword evidence="2" id="KW-0732">Signal</keyword>
<dbReference type="Proteomes" id="UP000031186">
    <property type="component" value="Unassembled WGS sequence"/>
</dbReference>
<feature type="chain" id="PRO_5002086415" description="Cell wall protein" evidence="2">
    <location>
        <begin position="18"/>
        <end position="143"/>
    </location>
</feature>
<dbReference type="HOGENOM" id="CLU_1855763_0_0_1"/>
<sequence>MKASSVLLAVFSGLAIASPALSPRQDLAKANEALNAFDAKNAEVKAYFEQKKQNNPEGKSEKWKKTAGEQVDLINKLKAQLNSSPQDVQDNINRLSEISQSSLDRANAKHPESSGAPGDQKSKPEQINDEYTKIASDLRAALN</sequence>
<reference evidence="3 4" key="1">
    <citation type="journal article" date="2014" name="Proc. Natl. Acad. Sci. U.S.A.">
        <title>Trajectory and genomic determinants of fungal-pathogen speciation and host adaptation.</title>
        <authorList>
            <person name="Hu X."/>
            <person name="Xiao G."/>
            <person name="Zheng P."/>
            <person name="Shang Y."/>
            <person name="Su Y."/>
            <person name="Zhang X."/>
            <person name="Liu X."/>
            <person name="Zhan S."/>
            <person name="St Leger R.J."/>
            <person name="Wang C."/>
        </authorList>
    </citation>
    <scope>NUCLEOTIDE SEQUENCE [LARGE SCALE GENOMIC DNA]</scope>
    <source>
        <strain evidence="3 4">ARSEF 549</strain>
    </source>
</reference>
<feature type="signal peptide" evidence="2">
    <location>
        <begin position="1"/>
        <end position="17"/>
    </location>
</feature>
<comment type="caution">
    <text evidence="3">The sequence shown here is derived from an EMBL/GenBank/DDBJ whole genome shotgun (WGS) entry which is preliminary data.</text>
</comment>
<feature type="non-terminal residue" evidence="3">
    <location>
        <position position="1"/>
    </location>
</feature>
<dbReference type="OrthoDB" id="4938526at2759"/>
<evidence type="ECO:0000256" key="2">
    <source>
        <dbReference type="SAM" id="SignalP"/>
    </source>
</evidence>
<evidence type="ECO:0000313" key="3">
    <source>
        <dbReference type="EMBL" id="KID63990.1"/>
    </source>
</evidence>
<evidence type="ECO:0000256" key="1">
    <source>
        <dbReference type="SAM" id="MobiDB-lite"/>
    </source>
</evidence>
<evidence type="ECO:0008006" key="5">
    <source>
        <dbReference type="Google" id="ProtNLM"/>
    </source>
</evidence>
<dbReference type="EMBL" id="AZNF01000009">
    <property type="protein sequence ID" value="KID63990.1"/>
    <property type="molecule type" value="Genomic_DNA"/>
</dbReference>
<dbReference type="VEuPathDB" id="FungiDB:MAN_07161"/>
<accession>A0A0B4EPN6</accession>
<gene>
    <name evidence="3" type="ORF">MAN_07161</name>
</gene>
<organism evidence="3 4">
    <name type="scientific">Metarhizium anisopliae (strain ARSEF 549)</name>
    <dbReference type="NCBI Taxonomy" id="3151832"/>
    <lineage>
        <taxon>Eukaryota</taxon>
        <taxon>Fungi</taxon>
        <taxon>Dikarya</taxon>
        <taxon>Ascomycota</taxon>
        <taxon>Pezizomycotina</taxon>
        <taxon>Sordariomycetes</taxon>
        <taxon>Hypocreomycetidae</taxon>
        <taxon>Hypocreales</taxon>
        <taxon>Clavicipitaceae</taxon>
        <taxon>Metarhizium</taxon>
    </lineage>
</organism>
<feature type="compositionally biased region" description="Basic and acidic residues" evidence="1">
    <location>
        <begin position="120"/>
        <end position="132"/>
    </location>
</feature>
<evidence type="ECO:0000313" key="4">
    <source>
        <dbReference type="Proteomes" id="UP000031186"/>
    </source>
</evidence>
<dbReference type="AlphaFoldDB" id="A0A0B4EPN6"/>
<protein>
    <recommendedName>
        <fullName evidence="5">Cell wall protein</fullName>
    </recommendedName>
</protein>
<name>A0A0B4EPN6_METAF</name>
<feature type="region of interest" description="Disordered" evidence="1">
    <location>
        <begin position="96"/>
        <end position="143"/>
    </location>
</feature>